<dbReference type="Proteomes" id="UP000271098">
    <property type="component" value="Unassembled WGS sequence"/>
</dbReference>
<keyword evidence="1" id="KW-1133">Transmembrane helix</keyword>
<organism evidence="4">
    <name type="scientific">Gongylonema pulchrum</name>
    <dbReference type="NCBI Taxonomy" id="637853"/>
    <lineage>
        <taxon>Eukaryota</taxon>
        <taxon>Metazoa</taxon>
        <taxon>Ecdysozoa</taxon>
        <taxon>Nematoda</taxon>
        <taxon>Chromadorea</taxon>
        <taxon>Rhabditida</taxon>
        <taxon>Spirurina</taxon>
        <taxon>Spiruromorpha</taxon>
        <taxon>Spiruroidea</taxon>
        <taxon>Gongylonematidae</taxon>
        <taxon>Gongylonema</taxon>
    </lineage>
</organism>
<sequence>MHERQISHANPRGVHVGPNLLRSHWVMAISAADQQMLALFQHLGQHSGRKAGMAAATFESDRSGIRGNPAAAVDDAVVAAAAMLLLLRLVGGCVCCMYMMCTYMAFPGWMEQNMEQPWRQQQPSPCCCLWRWM</sequence>
<dbReference type="AlphaFoldDB" id="A0A183E660"/>
<evidence type="ECO:0000313" key="2">
    <source>
        <dbReference type="EMBL" id="VDN27918.1"/>
    </source>
</evidence>
<dbReference type="EMBL" id="UYRT01083770">
    <property type="protein sequence ID" value="VDN27918.1"/>
    <property type="molecule type" value="Genomic_DNA"/>
</dbReference>
<keyword evidence="1" id="KW-0812">Transmembrane</keyword>
<accession>A0A183E660</accession>
<evidence type="ECO:0000313" key="4">
    <source>
        <dbReference type="WBParaSite" id="GPUH_0001647301-mRNA-1"/>
    </source>
</evidence>
<protein>
    <submittedName>
        <fullName evidence="2 4">Uncharacterized protein</fullName>
    </submittedName>
</protein>
<feature type="transmembrane region" description="Helical" evidence="1">
    <location>
        <begin position="76"/>
        <end position="106"/>
    </location>
</feature>
<reference evidence="2 3" key="2">
    <citation type="submission" date="2018-11" db="EMBL/GenBank/DDBJ databases">
        <authorList>
            <consortium name="Pathogen Informatics"/>
        </authorList>
    </citation>
    <scope>NUCLEOTIDE SEQUENCE [LARGE SCALE GENOMIC DNA]</scope>
</reference>
<reference evidence="4" key="1">
    <citation type="submission" date="2016-06" db="UniProtKB">
        <authorList>
            <consortium name="WormBaseParasite"/>
        </authorList>
    </citation>
    <scope>IDENTIFICATION</scope>
</reference>
<evidence type="ECO:0000256" key="1">
    <source>
        <dbReference type="SAM" id="Phobius"/>
    </source>
</evidence>
<evidence type="ECO:0000313" key="3">
    <source>
        <dbReference type="Proteomes" id="UP000271098"/>
    </source>
</evidence>
<dbReference type="WBParaSite" id="GPUH_0001647301-mRNA-1">
    <property type="protein sequence ID" value="GPUH_0001647301-mRNA-1"/>
    <property type="gene ID" value="GPUH_0001647301"/>
</dbReference>
<keyword evidence="1" id="KW-0472">Membrane</keyword>
<proteinExistence type="predicted"/>
<keyword evidence="3" id="KW-1185">Reference proteome</keyword>
<gene>
    <name evidence="2" type="ORF">GPUH_LOCUS16451</name>
</gene>
<name>A0A183E660_9BILA</name>